<evidence type="ECO:0000313" key="3">
    <source>
        <dbReference type="EMBL" id="CAE6506766.1"/>
    </source>
</evidence>
<dbReference type="Proteomes" id="UP000663850">
    <property type="component" value="Unassembled WGS sequence"/>
</dbReference>
<dbReference type="InterPro" id="IPR021858">
    <property type="entry name" value="Fun_TF"/>
</dbReference>
<sequence>MVPGPPEGSLLISSIPTQDQSPVWDQVTPRYKSNNAITSPLPFSITRGINANELMRESYLVFILEEYHCHRISKFFGPPISMRDFLVTRMKRPRVMELMYLGAKIFEMFGRNPEKVAIQSCSQWITRYANYVTKPEEPPNPYPSVQEVEDKLNVLLELGTAQFIVLGTAAGYSSLRLALPSLLRIVSDYPNLLVEKGRHGLLSLSLPAVLSSNWLETHRFVFQDILCSLILGLPTLAEYDSTGFPIVPGTAIPVHWIQSLSGIPIEMIVNIAEVHNWRAHGKAEDWAALEMRTLAWRWRQIEIQSEESVEMIYRVAIQEAWRHTVLIYIYMGMCGVTSDDPRVQASVHQIVKLMGVVGDTHLDVHFSVPSMVAGVAARSEPQRAFILRKLKTFNGVRLWFFSGRDFARVLKYLWNGPAVDGTAIGWDDYVLVRCKVLPV</sequence>
<dbReference type="GO" id="GO:0005634">
    <property type="term" value="C:nucleus"/>
    <property type="evidence" value="ECO:0007669"/>
    <property type="project" value="UniProtKB-SubCell"/>
</dbReference>
<proteinExistence type="predicted"/>
<comment type="caution">
    <text evidence="3">The sequence shown here is derived from an EMBL/GenBank/DDBJ whole genome shotgun (WGS) entry which is preliminary data.</text>
</comment>
<organism evidence="3 4">
    <name type="scientific">Rhizoctonia solani</name>
    <dbReference type="NCBI Taxonomy" id="456999"/>
    <lineage>
        <taxon>Eukaryota</taxon>
        <taxon>Fungi</taxon>
        <taxon>Dikarya</taxon>
        <taxon>Basidiomycota</taxon>
        <taxon>Agaricomycotina</taxon>
        <taxon>Agaricomycetes</taxon>
        <taxon>Cantharellales</taxon>
        <taxon>Ceratobasidiaceae</taxon>
        <taxon>Rhizoctonia</taxon>
    </lineage>
</organism>
<evidence type="ECO:0008006" key="5">
    <source>
        <dbReference type="Google" id="ProtNLM"/>
    </source>
</evidence>
<dbReference type="GO" id="GO:0003700">
    <property type="term" value="F:DNA-binding transcription factor activity"/>
    <property type="evidence" value="ECO:0007669"/>
    <property type="project" value="TreeGrafter"/>
</dbReference>
<comment type="subcellular location">
    <subcellularLocation>
        <location evidence="1">Nucleus</location>
    </subcellularLocation>
</comment>
<dbReference type="GO" id="GO:0000976">
    <property type="term" value="F:transcription cis-regulatory region binding"/>
    <property type="evidence" value="ECO:0007669"/>
    <property type="project" value="TreeGrafter"/>
</dbReference>
<dbReference type="PANTHER" id="PTHR37534">
    <property type="entry name" value="TRANSCRIPTIONAL ACTIVATOR PROTEIN UGA3"/>
    <property type="match status" value="1"/>
</dbReference>
<accession>A0A8H3H8Q9</accession>
<gene>
    <name evidence="3" type="ORF">RDB_LOCUS102472</name>
</gene>
<evidence type="ECO:0000313" key="4">
    <source>
        <dbReference type="Proteomes" id="UP000663850"/>
    </source>
</evidence>
<dbReference type="AlphaFoldDB" id="A0A8H3H8Q9"/>
<protein>
    <recommendedName>
        <fullName evidence="5">Fungal zn(2)-cys(6) binuclear cluster domain protein</fullName>
    </recommendedName>
</protein>
<name>A0A8H3H8Q9_9AGAM</name>
<evidence type="ECO:0000256" key="2">
    <source>
        <dbReference type="ARBA" id="ARBA00023242"/>
    </source>
</evidence>
<dbReference type="EMBL" id="CAJMWZ010005471">
    <property type="protein sequence ID" value="CAE6506766.1"/>
    <property type="molecule type" value="Genomic_DNA"/>
</dbReference>
<dbReference type="Pfam" id="PF11951">
    <property type="entry name" value="Fungal_trans_2"/>
    <property type="match status" value="1"/>
</dbReference>
<dbReference type="PANTHER" id="PTHR37534:SF7">
    <property type="entry name" value="TRANSCRIPTIONAL ACTIVATOR PROTEIN UGA3"/>
    <property type="match status" value="1"/>
</dbReference>
<reference evidence="3" key="1">
    <citation type="submission" date="2021-01" db="EMBL/GenBank/DDBJ databases">
        <authorList>
            <person name="Kaushik A."/>
        </authorList>
    </citation>
    <scope>NUCLEOTIDE SEQUENCE</scope>
    <source>
        <strain evidence="3">Type strain: AG8-Rh-89/</strain>
    </source>
</reference>
<evidence type="ECO:0000256" key="1">
    <source>
        <dbReference type="ARBA" id="ARBA00004123"/>
    </source>
</evidence>
<keyword evidence="2" id="KW-0539">Nucleus</keyword>
<dbReference type="GO" id="GO:0045944">
    <property type="term" value="P:positive regulation of transcription by RNA polymerase II"/>
    <property type="evidence" value="ECO:0007669"/>
    <property type="project" value="TreeGrafter"/>
</dbReference>